<feature type="compositionally biased region" description="Low complexity" evidence="1">
    <location>
        <begin position="36"/>
        <end position="56"/>
    </location>
</feature>
<dbReference type="RefSeq" id="XP_014553117.1">
    <property type="nucleotide sequence ID" value="XM_014697631.1"/>
</dbReference>
<dbReference type="GeneID" id="26249422"/>
<evidence type="ECO:0000313" key="2">
    <source>
        <dbReference type="EMBL" id="EUN23542.1"/>
    </source>
</evidence>
<dbReference type="EMBL" id="KI968785">
    <property type="protein sequence ID" value="EUN23542.1"/>
    <property type="molecule type" value="Genomic_DNA"/>
</dbReference>
<evidence type="ECO:0000313" key="3">
    <source>
        <dbReference type="Proteomes" id="UP000054337"/>
    </source>
</evidence>
<reference evidence="2 3" key="1">
    <citation type="journal article" date="2013" name="PLoS Genet.">
        <title>Comparative genome structure, secondary metabolite, and effector coding capacity across Cochliobolus pathogens.</title>
        <authorList>
            <person name="Condon B.J."/>
            <person name="Leng Y."/>
            <person name="Wu D."/>
            <person name="Bushley K.E."/>
            <person name="Ohm R.A."/>
            <person name="Otillar R."/>
            <person name="Martin J."/>
            <person name="Schackwitz W."/>
            <person name="Grimwood J."/>
            <person name="MohdZainudin N."/>
            <person name="Xue C."/>
            <person name="Wang R."/>
            <person name="Manning V.A."/>
            <person name="Dhillon B."/>
            <person name="Tu Z.J."/>
            <person name="Steffenson B.J."/>
            <person name="Salamov A."/>
            <person name="Sun H."/>
            <person name="Lowry S."/>
            <person name="LaButti K."/>
            <person name="Han J."/>
            <person name="Copeland A."/>
            <person name="Lindquist E."/>
            <person name="Barry K."/>
            <person name="Schmutz J."/>
            <person name="Baker S.E."/>
            <person name="Ciuffetti L.M."/>
            <person name="Grigoriev I.V."/>
            <person name="Zhong S."/>
            <person name="Turgeon B.G."/>
        </authorList>
    </citation>
    <scope>NUCLEOTIDE SEQUENCE [LARGE SCALE GENOMIC DNA]</scope>
    <source>
        <strain evidence="2 3">FI3</strain>
    </source>
</reference>
<gene>
    <name evidence="2" type="ORF">COCVIDRAFT_108580</name>
</gene>
<feature type="compositionally biased region" description="Basic and acidic residues" evidence="1">
    <location>
        <begin position="61"/>
        <end position="73"/>
    </location>
</feature>
<protein>
    <submittedName>
        <fullName evidence="2">Uncharacterized protein</fullName>
    </submittedName>
</protein>
<dbReference type="HOGENOM" id="CLU_2145424_0_0_1"/>
<dbReference type="Proteomes" id="UP000054337">
    <property type="component" value="Unassembled WGS sequence"/>
</dbReference>
<proteinExistence type="predicted"/>
<sequence>MYNPALSYYAGPWAPPPPGFYPAHRVQGPQQPPTNQPSTNNVSTAAQQDSASAHAAVNAPRNDKPSAEAKQPDPDQSAVAQAPMNGHENQVPALTFDIMVSLSGVLWFEQCS</sequence>
<accession>W7EH07</accession>
<dbReference type="AlphaFoldDB" id="W7EH07"/>
<name>W7EH07_BIPV3</name>
<keyword evidence="3" id="KW-1185">Reference proteome</keyword>
<organism evidence="2 3">
    <name type="scientific">Bipolaris victoriae (strain FI3)</name>
    <name type="common">Victoria blight of oats agent</name>
    <name type="synonym">Cochliobolus victoriae</name>
    <dbReference type="NCBI Taxonomy" id="930091"/>
    <lineage>
        <taxon>Eukaryota</taxon>
        <taxon>Fungi</taxon>
        <taxon>Dikarya</taxon>
        <taxon>Ascomycota</taxon>
        <taxon>Pezizomycotina</taxon>
        <taxon>Dothideomycetes</taxon>
        <taxon>Pleosporomycetidae</taxon>
        <taxon>Pleosporales</taxon>
        <taxon>Pleosporineae</taxon>
        <taxon>Pleosporaceae</taxon>
        <taxon>Bipolaris</taxon>
    </lineage>
</organism>
<evidence type="ECO:0000256" key="1">
    <source>
        <dbReference type="SAM" id="MobiDB-lite"/>
    </source>
</evidence>
<feature type="region of interest" description="Disordered" evidence="1">
    <location>
        <begin position="11"/>
        <end position="86"/>
    </location>
</feature>